<dbReference type="PANTHER" id="PTHR43369:SF2">
    <property type="entry name" value="PHOSPHORIBOSYLGLYCINAMIDE FORMYLTRANSFERASE"/>
    <property type="match status" value="1"/>
</dbReference>
<evidence type="ECO:0000313" key="7">
    <source>
        <dbReference type="EMBL" id="GAL83794.1"/>
    </source>
</evidence>
<dbReference type="EMBL" id="BBLT01000002">
    <property type="protein sequence ID" value="GAL83794.1"/>
    <property type="molecule type" value="Genomic_DNA"/>
</dbReference>
<keyword evidence="5" id="KW-0812">Transmembrane</keyword>
<keyword evidence="5" id="KW-1133">Transmembrane helix</keyword>
<dbReference type="GO" id="GO:0005829">
    <property type="term" value="C:cytosol"/>
    <property type="evidence" value="ECO:0007669"/>
    <property type="project" value="TreeGrafter"/>
</dbReference>
<dbReference type="Pfam" id="PF00551">
    <property type="entry name" value="Formyl_trans_N"/>
    <property type="match status" value="1"/>
</dbReference>
<feature type="transmembrane region" description="Helical" evidence="5">
    <location>
        <begin position="45"/>
        <end position="63"/>
    </location>
</feature>
<evidence type="ECO:0000256" key="2">
    <source>
        <dbReference type="ARBA" id="ARBA00012254"/>
    </source>
</evidence>
<evidence type="ECO:0000256" key="3">
    <source>
        <dbReference type="ARBA" id="ARBA00022679"/>
    </source>
</evidence>
<accession>A0A098LBM1</accession>
<dbReference type="InterPro" id="IPR036477">
    <property type="entry name" value="Formyl_transf_N_sf"/>
</dbReference>
<comment type="pathway">
    <text evidence="1">Purine metabolism; IMP biosynthesis via de novo pathway; N(2)-formyl-N(1)-(5-phospho-D-ribosyl)glycinamide from N(1)-(5-phospho-D-ribosyl)glycinamide (10-formyl THF route): step 1/1.</text>
</comment>
<dbReference type="PANTHER" id="PTHR43369">
    <property type="entry name" value="PHOSPHORIBOSYLGLYCINAMIDE FORMYLTRANSFERASE"/>
    <property type="match status" value="1"/>
</dbReference>
<dbReference type="Proteomes" id="UP000030185">
    <property type="component" value="Unassembled WGS sequence"/>
</dbReference>
<dbReference type="GO" id="GO:0006189">
    <property type="term" value="P:'de novo' IMP biosynthetic process"/>
    <property type="evidence" value="ECO:0007669"/>
    <property type="project" value="TreeGrafter"/>
</dbReference>
<evidence type="ECO:0000256" key="1">
    <source>
        <dbReference type="ARBA" id="ARBA00005054"/>
    </source>
</evidence>
<sequence>MLAVDCDFTKMIYHALKKAYPNIEVIFEEPVSKGKLIRGRIKKLGVFKVLGQLIFQIGIYPFLKMRSEARIKTILQTTGLSSEPIPLEVVHKIESANDMKSIDLIKYKAPALVIINGTRILSKEFVQTFHGRIINIHAGITPAYRGVHGAYWALVNNDPENCGTTVHFVDSGIDTGNILAQAKIEIEQSDNFATYPYLQFAKGINLLMDAVQKFFDGSLKVIPVRSERSALWFHPTFIEYFYNRKTKKVK</sequence>
<dbReference type="SUPFAM" id="SSF53328">
    <property type="entry name" value="Formyltransferase"/>
    <property type="match status" value="1"/>
</dbReference>
<organism evidence="7 8">
    <name type="scientific">Sporocytophaga myxococcoides</name>
    <dbReference type="NCBI Taxonomy" id="153721"/>
    <lineage>
        <taxon>Bacteria</taxon>
        <taxon>Pseudomonadati</taxon>
        <taxon>Bacteroidota</taxon>
        <taxon>Cytophagia</taxon>
        <taxon>Cytophagales</taxon>
        <taxon>Cytophagaceae</taxon>
        <taxon>Sporocytophaga</taxon>
    </lineage>
</organism>
<protein>
    <recommendedName>
        <fullName evidence="2">phosphoribosylglycinamide formyltransferase 1</fullName>
        <ecNumber evidence="2">2.1.2.2</ecNumber>
    </recommendedName>
</protein>
<gene>
    <name evidence="7" type="ORF">MYP_1022</name>
</gene>
<keyword evidence="3 7" id="KW-0808">Transferase</keyword>
<dbReference type="GO" id="GO:0004644">
    <property type="term" value="F:phosphoribosylglycinamide formyltransferase activity"/>
    <property type="evidence" value="ECO:0007669"/>
    <property type="project" value="UniProtKB-EC"/>
</dbReference>
<keyword evidence="8" id="KW-1185">Reference proteome</keyword>
<evidence type="ECO:0000256" key="4">
    <source>
        <dbReference type="ARBA" id="ARBA00022755"/>
    </source>
</evidence>
<evidence type="ECO:0000313" key="8">
    <source>
        <dbReference type="Proteomes" id="UP000030185"/>
    </source>
</evidence>
<dbReference type="eggNOG" id="COG0223">
    <property type="taxonomic scope" value="Bacteria"/>
</dbReference>
<dbReference type="Gene3D" id="3.40.50.170">
    <property type="entry name" value="Formyl transferase, N-terminal domain"/>
    <property type="match status" value="1"/>
</dbReference>
<keyword evidence="5" id="KW-0472">Membrane</keyword>
<reference evidence="7 8" key="1">
    <citation type="submission" date="2014-09" db="EMBL/GenBank/DDBJ databases">
        <title>Sporocytophaga myxococcoides PG-01 genome sequencing.</title>
        <authorList>
            <person name="Liu L."/>
            <person name="Gao P.J."/>
            <person name="Chen G.J."/>
            <person name="Wang L.S."/>
        </authorList>
    </citation>
    <scope>NUCLEOTIDE SEQUENCE [LARGE SCALE GENOMIC DNA]</scope>
    <source>
        <strain evidence="7 8">PG-01</strain>
    </source>
</reference>
<dbReference type="EC" id="2.1.2.2" evidence="2"/>
<evidence type="ECO:0000256" key="5">
    <source>
        <dbReference type="SAM" id="Phobius"/>
    </source>
</evidence>
<evidence type="ECO:0000259" key="6">
    <source>
        <dbReference type="Pfam" id="PF00551"/>
    </source>
</evidence>
<keyword evidence="4" id="KW-0658">Purine biosynthesis</keyword>
<comment type="caution">
    <text evidence="7">The sequence shown here is derived from an EMBL/GenBank/DDBJ whole genome shotgun (WGS) entry which is preliminary data.</text>
</comment>
<proteinExistence type="predicted"/>
<name>A0A098LBM1_9BACT</name>
<feature type="domain" description="Formyl transferase N-terminal" evidence="6">
    <location>
        <begin position="97"/>
        <end position="193"/>
    </location>
</feature>
<dbReference type="InterPro" id="IPR002376">
    <property type="entry name" value="Formyl_transf_N"/>
</dbReference>
<dbReference type="AlphaFoldDB" id="A0A098LBM1"/>
<dbReference type="CDD" id="cd08653">
    <property type="entry name" value="FMT_core_like_3"/>
    <property type="match status" value="1"/>
</dbReference>
<dbReference type="STRING" id="153721.MYP_1022"/>